<dbReference type="EnsemblPlants" id="AVESA.00010b.r2.3AG0436790.1">
    <property type="protein sequence ID" value="AVESA.00010b.r2.3AG0436790.1.CDS"/>
    <property type="gene ID" value="AVESA.00010b.r2.3AG0436790"/>
</dbReference>
<reference evidence="1" key="1">
    <citation type="submission" date="2021-05" db="EMBL/GenBank/DDBJ databases">
        <authorList>
            <person name="Scholz U."/>
            <person name="Mascher M."/>
            <person name="Fiebig A."/>
        </authorList>
    </citation>
    <scope>NUCLEOTIDE SEQUENCE [LARGE SCALE GENOMIC DNA]</scope>
</reference>
<protein>
    <submittedName>
        <fullName evidence="1">Uncharacterized protein</fullName>
    </submittedName>
</protein>
<organism evidence="1 2">
    <name type="scientific">Avena sativa</name>
    <name type="common">Oat</name>
    <dbReference type="NCBI Taxonomy" id="4498"/>
    <lineage>
        <taxon>Eukaryota</taxon>
        <taxon>Viridiplantae</taxon>
        <taxon>Streptophyta</taxon>
        <taxon>Embryophyta</taxon>
        <taxon>Tracheophyta</taxon>
        <taxon>Spermatophyta</taxon>
        <taxon>Magnoliopsida</taxon>
        <taxon>Liliopsida</taxon>
        <taxon>Poales</taxon>
        <taxon>Poaceae</taxon>
        <taxon>BOP clade</taxon>
        <taxon>Pooideae</taxon>
        <taxon>Poodae</taxon>
        <taxon>Poeae</taxon>
        <taxon>Poeae Chloroplast Group 1 (Aveneae type)</taxon>
        <taxon>Aveninae</taxon>
        <taxon>Avena</taxon>
    </lineage>
</organism>
<name>A0ACD5VIZ7_AVESA</name>
<sequence length="174" mass="18420">MAEEEEPSLPLDLNSSPGTTTVEVARAEASTRKERARRRTMSGHYDELAALLPDLAPRASRADIIDDAIAYIRALENMAAELASYRAVAAGRSRARDGAAEMVVSGETSSFAVRLRAARPGDLTRVIEVFHQHSVPVLAATVVRNGGEAAVTVTTAVVAPVVARKIEADIVSSA</sequence>
<evidence type="ECO:0000313" key="1">
    <source>
        <dbReference type="EnsemblPlants" id="AVESA.00010b.r2.3AG0436790.1.CDS"/>
    </source>
</evidence>
<evidence type="ECO:0000313" key="2">
    <source>
        <dbReference type="Proteomes" id="UP001732700"/>
    </source>
</evidence>
<proteinExistence type="predicted"/>
<keyword evidence="2" id="KW-1185">Reference proteome</keyword>
<accession>A0ACD5VIZ7</accession>
<dbReference type="Proteomes" id="UP001732700">
    <property type="component" value="Chromosome 3A"/>
</dbReference>
<reference evidence="1" key="2">
    <citation type="submission" date="2025-09" db="UniProtKB">
        <authorList>
            <consortium name="EnsemblPlants"/>
        </authorList>
    </citation>
    <scope>IDENTIFICATION</scope>
</reference>